<dbReference type="Proteomes" id="UP001428817">
    <property type="component" value="Unassembled WGS sequence"/>
</dbReference>
<feature type="transmembrane region" description="Helical" evidence="1">
    <location>
        <begin position="287"/>
        <end position="306"/>
    </location>
</feature>
<feature type="transmembrane region" description="Helical" evidence="1">
    <location>
        <begin position="24"/>
        <end position="47"/>
    </location>
</feature>
<feature type="transmembrane region" description="Helical" evidence="1">
    <location>
        <begin position="69"/>
        <end position="90"/>
    </location>
</feature>
<reference evidence="3" key="1">
    <citation type="journal article" date="2019" name="Int. J. Syst. Evol. Microbiol.">
        <title>The Global Catalogue of Microorganisms (GCM) 10K type strain sequencing project: providing services to taxonomists for standard genome sequencing and annotation.</title>
        <authorList>
            <consortium name="The Broad Institute Genomics Platform"/>
            <consortium name="The Broad Institute Genome Sequencing Center for Infectious Disease"/>
            <person name="Wu L."/>
            <person name="Ma J."/>
        </authorList>
    </citation>
    <scope>NUCLEOTIDE SEQUENCE [LARGE SCALE GENOMIC DNA]</scope>
    <source>
        <strain evidence="3">JCM 18303</strain>
    </source>
</reference>
<dbReference type="InterPro" id="IPR033459">
    <property type="entry name" value="AveC-like"/>
</dbReference>
<organism evidence="2 3">
    <name type="scientific">Pseudonocardia eucalypti</name>
    <dbReference type="NCBI Taxonomy" id="648755"/>
    <lineage>
        <taxon>Bacteria</taxon>
        <taxon>Bacillati</taxon>
        <taxon>Actinomycetota</taxon>
        <taxon>Actinomycetes</taxon>
        <taxon>Pseudonocardiales</taxon>
        <taxon>Pseudonocardiaceae</taxon>
        <taxon>Pseudonocardia</taxon>
    </lineage>
</organism>
<evidence type="ECO:0000256" key="1">
    <source>
        <dbReference type="SAM" id="Phobius"/>
    </source>
</evidence>
<keyword evidence="1" id="KW-0812">Transmembrane</keyword>
<dbReference type="EMBL" id="BAABJP010000015">
    <property type="protein sequence ID" value="GAA5157082.1"/>
    <property type="molecule type" value="Genomic_DNA"/>
</dbReference>
<feature type="transmembrane region" description="Helical" evidence="1">
    <location>
        <begin position="102"/>
        <end position="120"/>
    </location>
</feature>
<keyword evidence="3" id="KW-1185">Reference proteome</keyword>
<dbReference type="RefSeq" id="WP_185059410.1">
    <property type="nucleotide sequence ID" value="NZ_BAABJP010000015.1"/>
</dbReference>
<evidence type="ECO:0008006" key="4">
    <source>
        <dbReference type="Google" id="ProtNLM"/>
    </source>
</evidence>
<gene>
    <name evidence="2" type="ORF">GCM10023321_34690</name>
</gene>
<proteinExistence type="predicted"/>
<comment type="caution">
    <text evidence="2">The sequence shown here is derived from an EMBL/GenBank/DDBJ whole genome shotgun (WGS) entry which is preliminary data.</text>
</comment>
<protein>
    <recommendedName>
        <fullName evidence="4">Spirocyclase, AveC family</fullName>
    </recommendedName>
</protein>
<dbReference type="Pfam" id="PF17198">
    <property type="entry name" value="AveC_like"/>
    <property type="match status" value="1"/>
</dbReference>
<evidence type="ECO:0000313" key="3">
    <source>
        <dbReference type="Proteomes" id="UP001428817"/>
    </source>
</evidence>
<sequence>MLLSEESAPATTPTSTATGRGGAVGLWALFGGVWVVVAGQAIVRWMLSADQFVPAPVLGPDAYPAWREAALRVLEAASVAVLLAFVWFCVIRPLRRDGRLSLDGMFVIGGVFGSVMDAWLNLYDYLFAWNAHSLNRGVWAAFMPFHLPSSSSRYAEGLAWGVPMYIYFCTGAAIIGCQVVRRLRARFPGISDVKALAVVFAGEFAAGFLLENTIIRVTQAYGYARTNGALTVFDGAAYQFPIYESLFTATLGVAFTYVRLTALADPDGVSVIERGFHRFRPALRTPVRGLAVIGFSAVALLMLYHLPFNWLGVGGDSYARLPSYLLPG</sequence>
<keyword evidence="1" id="KW-1133">Transmembrane helix</keyword>
<name>A0ABP9Q7A3_9PSEU</name>
<keyword evidence="1" id="KW-0472">Membrane</keyword>
<feature type="transmembrane region" description="Helical" evidence="1">
    <location>
        <begin position="158"/>
        <end position="180"/>
    </location>
</feature>
<accession>A0ABP9Q7A3</accession>
<evidence type="ECO:0000313" key="2">
    <source>
        <dbReference type="EMBL" id="GAA5157082.1"/>
    </source>
</evidence>